<evidence type="ECO:0000313" key="2">
    <source>
        <dbReference type="EMBL" id="RYR19275.1"/>
    </source>
</evidence>
<reference evidence="2 3" key="1">
    <citation type="submission" date="2019-01" db="EMBL/GenBank/DDBJ databases">
        <title>Sequencing of cultivated peanut Arachis hypogaea provides insights into genome evolution and oil improvement.</title>
        <authorList>
            <person name="Chen X."/>
        </authorList>
    </citation>
    <scope>NUCLEOTIDE SEQUENCE [LARGE SCALE GENOMIC DNA]</scope>
    <source>
        <strain evidence="3">cv. Fuhuasheng</strain>
        <tissue evidence="2">Leaves</tissue>
    </source>
</reference>
<dbReference type="Gene3D" id="3.90.228.20">
    <property type="match status" value="1"/>
</dbReference>
<keyword evidence="1" id="KW-0472">Membrane</keyword>
<dbReference type="EMBL" id="SDMP01000013">
    <property type="protein sequence ID" value="RYR19275.1"/>
    <property type="molecule type" value="Genomic_DNA"/>
</dbReference>
<organism evidence="2 3">
    <name type="scientific">Arachis hypogaea</name>
    <name type="common">Peanut</name>
    <dbReference type="NCBI Taxonomy" id="3818"/>
    <lineage>
        <taxon>Eukaryota</taxon>
        <taxon>Viridiplantae</taxon>
        <taxon>Streptophyta</taxon>
        <taxon>Embryophyta</taxon>
        <taxon>Tracheophyta</taxon>
        <taxon>Spermatophyta</taxon>
        <taxon>Magnoliopsida</taxon>
        <taxon>eudicotyledons</taxon>
        <taxon>Gunneridae</taxon>
        <taxon>Pentapetalae</taxon>
        <taxon>rosids</taxon>
        <taxon>fabids</taxon>
        <taxon>Fabales</taxon>
        <taxon>Fabaceae</taxon>
        <taxon>Papilionoideae</taxon>
        <taxon>50 kb inversion clade</taxon>
        <taxon>dalbergioids sensu lato</taxon>
        <taxon>Dalbergieae</taxon>
        <taxon>Pterocarpus clade</taxon>
        <taxon>Arachis</taxon>
    </lineage>
</organism>
<dbReference type="STRING" id="3818.A0A444ZYG7"/>
<protein>
    <submittedName>
        <fullName evidence="2">Uncharacterized protein</fullName>
    </submittedName>
</protein>
<dbReference type="GO" id="GO:0004611">
    <property type="term" value="F:phosphoenolpyruvate carboxykinase activity"/>
    <property type="evidence" value="ECO:0007669"/>
    <property type="project" value="InterPro"/>
</dbReference>
<dbReference type="AlphaFoldDB" id="A0A444ZYG7"/>
<keyword evidence="1" id="KW-1133">Transmembrane helix</keyword>
<comment type="caution">
    <text evidence="2">The sequence shown here is derived from an EMBL/GenBank/DDBJ whole genome shotgun (WGS) entry which is preliminary data.</text>
</comment>
<dbReference type="InterPro" id="IPR013035">
    <property type="entry name" value="PEP_carboxykinase_C"/>
</dbReference>
<dbReference type="Proteomes" id="UP000289738">
    <property type="component" value="Chromosome B03"/>
</dbReference>
<dbReference type="GO" id="GO:0017076">
    <property type="term" value="F:purine nucleotide binding"/>
    <property type="evidence" value="ECO:0007669"/>
    <property type="project" value="InterPro"/>
</dbReference>
<sequence>MLSFEFLGFFGFEFLIIVRTELKNSLSNPKIFLTLKFPFKPLLRRHFIFTLEPSSFLRRPSSSSSLEPSLIFIFWNPTLHRTQKTLTSITPPSISLVRRCVSQLATPFAVLLAVLVVVLLATLCRGSARLSLSRFCSPLPVVKYCSENNKRLIHFSTCEVYGKTIGSFLPKDSYASVDWRLWLSLKEDPTFRVGLDPESGQFVNFNSYSFPLSAMVVDSIQTLDPINSWPDKKAYNETLLKLAGLFQRNLETFINHKIGKDNKLTGDFGSWTSVLKMENACCVKVGVAGIQDYYY</sequence>
<evidence type="ECO:0000256" key="1">
    <source>
        <dbReference type="SAM" id="Phobius"/>
    </source>
</evidence>
<dbReference type="Gene3D" id="3.40.50.720">
    <property type="entry name" value="NAD(P)-binding Rossmann-like Domain"/>
    <property type="match status" value="1"/>
</dbReference>
<accession>A0A444ZYG7</accession>
<evidence type="ECO:0000313" key="3">
    <source>
        <dbReference type="Proteomes" id="UP000289738"/>
    </source>
</evidence>
<dbReference type="GO" id="GO:0006094">
    <property type="term" value="P:gluconeogenesis"/>
    <property type="evidence" value="ECO:0007669"/>
    <property type="project" value="InterPro"/>
</dbReference>
<proteinExistence type="predicted"/>
<name>A0A444ZYG7_ARAHY</name>
<feature type="transmembrane region" description="Helical" evidence="1">
    <location>
        <begin position="104"/>
        <end position="124"/>
    </location>
</feature>
<keyword evidence="1" id="KW-0812">Transmembrane</keyword>
<gene>
    <name evidence="2" type="ORF">Ahy_B03g064020</name>
</gene>
<keyword evidence="3" id="KW-1185">Reference proteome</keyword>